<organism evidence="3 4">
    <name type="scientific">Subtercola boreus</name>
    <dbReference type="NCBI Taxonomy" id="120213"/>
    <lineage>
        <taxon>Bacteria</taxon>
        <taxon>Bacillati</taxon>
        <taxon>Actinomycetota</taxon>
        <taxon>Actinomycetes</taxon>
        <taxon>Micrococcales</taxon>
        <taxon>Microbacteriaceae</taxon>
        <taxon>Subtercola</taxon>
    </lineage>
</organism>
<dbReference type="RefSeq" id="WP_116416194.1">
    <property type="nucleotide sequence ID" value="NZ_NBWZ01000001.1"/>
</dbReference>
<evidence type="ECO:0000313" key="3">
    <source>
        <dbReference type="EMBL" id="RFA10818.1"/>
    </source>
</evidence>
<dbReference type="Pfam" id="PF13561">
    <property type="entry name" value="adh_short_C2"/>
    <property type="match status" value="1"/>
</dbReference>
<dbReference type="OrthoDB" id="9789398at2"/>
<proteinExistence type="inferred from homology"/>
<reference evidence="3 4" key="1">
    <citation type="submission" date="2017-04" db="EMBL/GenBank/DDBJ databases">
        <title>Comparative genome analysis of Subtercola boreus.</title>
        <authorList>
            <person name="Cho Y.-J."/>
            <person name="Cho A."/>
            <person name="Kim O.-S."/>
            <person name="Lee J.-I."/>
        </authorList>
    </citation>
    <scope>NUCLEOTIDE SEQUENCE [LARGE SCALE GENOMIC DNA]</scope>
    <source>
        <strain evidence="3 4">K300</strain>
    </source>
</reference>
<dbReference type="PANTHER" id="PTHR43477:SF1">
    <property type="entry name" value="DIHYDROANTICAPSIN 7-DEHYDROGENASE"/>
    <property type="match status" value="1"/>
</dbReference>
<dbReference type="AlphaFoldDB" id="A0A3E0VMY9"/>
<keyword evidence="2" id="KW-0560">Oxidoreductase</keyword>
<dbReference type="EMBL" id="NBWZ01000001">
    <property type="protein sequence ID" value="RFA10818.1"/>
    <property type="molecule type" value="Genomic_DNA"/>
</dbReference>
<dbReference type="PRINTS" id="PR00081">
    <property type="entry name" value="GDHRDH"/>
</dbReference>
<name>A0A3E0VMY9_9MICO</name>
<evidence type="ECO:0000256" key="2">
    <source>
        <dbReference type="ARBA" id="ARBA00023002"/>
    </source>
</evidence>
<keyword evidence="4" id="KW-1185">Reference proteome</keyword>
<gene>
    <name evidence="3" type="ORF">B7R54_17595</name>
</gene>
<accession>A0A3E0VMY9</accession>
<dbReference type="PROSITE" id="PS00061">
    <property type="entry name" value="ADH_SHORT"/>
    <property type="match status" value="1"/>
</dbReference>
<dbReference type="PRINTS" id="PR00080">
    <property type="entry name" value="SDRFAMILY"/>
</dbReference>
<sequence>MSDQAAAGTTGAPSAGRFTGLTAIVTGGASGIGLATATLLAASGANVAVLDLRIDGLPDALQGFECDITDRPSVVSAVDEVAARFGGVDILINNAGIGSVGTVEENDDAEWMRVLNVNVIGMARVSAAALPHLRRSSHAAVVNLCSIAATSGLPQRALYGASKAAVYGLTIAMATDHVREGIRVNCVNPGTVHTPFVDANLAKFSDPVAELAALNARQPTGRMVTPEEVASAIAYLASPDSGSTTGTALAVDGGMHTLRVRPQ</sequence>
<comment type="caution">
    <text evidence="3">The sequence shown here is derived from an EMBL/GenBank/DDBJ whole genome shotgun (WGS) entry which is preliminary data.</text>
</comment>
<dbReference type="InterPro" id="IPR020904">
    <property type="entry name" value="Sc_DH/Rdtase_CS"/>
</dbReference>
<protein>
    <submittedName>
        <fullName evidence="3">Short-chain dehydrogenase</fullName>
    </submittedName>
</protein>
<evidence type="ECO:0000313" key="4">
    <source>
        <dbReference type="Proteomes" id="UP000256486"/>
    </source>
</evidence>
<dbReference type="Proteomes" id="UP000256486">
    <property type="component" value="Unassembled WGS sequence"/>
</dbReference>
<dbReference type="InterPro" id="IPR036291">
    <property type="entry name" value="NAD(P)-bd_dom_sf"/>
</dbReference>
<dbReference type="FunFam" id="3.40.50.720:FF:000084">
    <property type="entry name" value="Short-chain dehydrogenase reductase"/>
    <property type="match status" value="1"/>
</dbReference>
<evidence type="ECO:0000256" key="1">
    <source>
        <dbReference type="ARBA" id="ARBA00006484"/>
    </source>
</evidence>
<dbReference type="GO" id="GO:0016491">
    <property type="term" value="F:oxidoreductase activity"/>
    <property type="evidence" value="ECO:0007669"/>
    <property type="project" value="UniProtKB-KW"/>
</dbReference>
<comment type="similarity">
    <text evidence="1">Belongs to the short-chain dehydrogenases/reductases (SDR) family.</text>
</comment>
<dbReference type="PANTHER" id="PTHR43477">
    <property type="entry name" value="DIHYDROANTICAPSIN 7-DEHYDROGENASE"/>
    <property type="match status" value="1"/>
</dbReference>
<dbReference type="CDD" id="cd05233">
    <property type="entry name" value="SDR_c"/>
    <property type="match status" value="1"/>
</dbReference>
<dbReference type="SUPFAM" id="SSF51735">
    <property type="entry name" value="NAD(P)-binding Rossmann-fold domains"/>
    <property type="match status" value="1"/>
</dbReference>
<dbReference type="Gene3D" id="3.40.50.720">
    <property type="entry name" value="NAD(P)-binding Rossmann-like Domain"/>
    <property type="match status" value="1"/>
</dbReference>
<dbReference type="InterPro" id="IPR002347">
    <property type="entry name" value="SDR_fam"/>
</dbReference>
<dbReference type="InterPro" id="IPR051122">
    <property type="entry name" value="SDR_DHRS6-like"/>
</dbReference>